<dbReference type="RefSeq" id="WP_091531360.1">
    <property type="nucleotide sequence ID" value="NZ_LT629772.1"/>
</dbReference>
<name>A0A1H2AP73_9ACTN</name>
<dbReference type="InterPro" id="IPR047057">
    <property type="entry name" value="MerR_fam"/>
</dbReference>
<evidence type="ECO:0000313" key="4">
    <source>
        <dbReference type="Proteomes" id="UP000199103"/>
    </source>
</evidence>
<dbReference type="EMBL" id="LT629772">
    <property type="protein sequence ID" value="SDT47694.1"/>
    <property type="molecule type" value="Genomic_DNA"/>
</dbReference>
<dbReference type="Gene3D" id="1.10.1660.10">
    <property type="match status" value="1"/>
</dbReference>
<dbReference type="GO" id="GO:0003700">
    <property type="term" value="F:DNA-binding transcription factor activity"/>
    <property type="evidence" value="ECO:0007669"/>
    <property type="project" value="InterPro"/>
</dbReference>
<keyword evidence="4" id="KW-1185">Reference proteome</keyword>
<dbReference type="AlphaFoldDB" id="A0A1H2AP73"/>
<evidence type="ECO:0000313" key="3">
    <source>
        <dbReference type="EMBL" id="SDT47694.1"/>
    </source>
</evidence>
<dbReference type="PROSITE" id="PS50937">
    <property type="entry name" value="HTH_MERR_2"/>
    <property type="match status" value="1"/>
</dbReference>
<dbReference type="Proteomes" id="UP000199103">
    <property type="component" value="Chromosome I"/>
</dbReference>
<dbReference type="STRING" id="630515.SAMN04489812_6105"/>
<dbReference type="Pfam" id="PF13411">
    <property type="entry name" value="MerR_1"/>
    <property type="match status" value="1"/>
</dbReference>
<dbReference type="InterPro" id="IPR000551">
    <property type="entry name" value="MerR-type_HTH_dom"/>
</dbReference>
<dbReference type="SMART" id="SM00422">
    <property type="entry name" value="HTH_MERR"/>
    <property type="match status" value="1"/>
</dbReference>
<dbReference type="SUPFAM" id="SSF46955">
    <property type="entry name" value="Putative DNA-binding domain"/>
    <property type="match status" value="1"/>
</dbReference>
<dbReference type="InterPro" id="IPR009061">
    <property type="entry name" value="DNA-bd_dom_put_sf"/>
</dbReference>
<organism evidence="3 4">
    <name type="scientific">Microlunatus soli</name>
    <dbReference type="NCBI Taxonomy" id="630515"/>
    <lineage>
        <taxon>Bacteria</taxon>
        <taxon>Bacillati</taxon>
        <taxon>Actinomycetota</taxon>
        <taxon>Actinomycetes</taxon>
        <taxon>Propionibacteriales</taxon>
        <taxon>Propionibacteriaceae</taxon>
        <taxon>Microlunatus</taxon>
    </lineage>
</organism>
<feature type="domain" description="HTH merR-type" evidence="2">
    <location>
        <begin position="1"/>
        <end position="68"/>
    </location>
</feature>
<dbReference type="PANTHER" id="PTHR30204">
    <property type="entry name" value="REDOX-CYCLING DRUG-SENSING TRANSCRIPTIONAL ACTIVATOR SOXR"/>
    <property type="match status" value="1"/>
</dbReference>
<proteinExistence type="predicted"/>
<dbReference type="PRINTS" id="PR00040">
    <property type="entry name" value="HTHMERR"/>
</dbReference>
<dbReference type="GO" id="GO:0003677">
    <property type="term" value="F:DNA binding"/>
    <property type="evidence" value="ECO:0007669"/>
    <property type="project" value="UniProtKB-KW"/>
</dbReference>
<evidence type="ECO:0000259" key="2">
    <source>
        <dbReference type="PROSITE" id="PS50937"/>
    </source>
</evidence>
<dbReference type="PROSITE" id="PS00552">
    <property type="entry name" value="HTH_MERR_1"/>
    <property type="match status" value="1"/>
</dbReference>
<dbReference type="PANTHER" id="PTHR30204:SF93">
    <property type="entry name" value="HTH MERR-TYPE DOMAIN-CONTAINING PROTEIN"/>
    <property type="match status" value="1"/>
</dbReference>
<reference evidence="3 4" key="1">
    <citation type="submission" date="2016-10" db="EMBL/GenBank/DDBJ databases">
        <authorList>
            <person name="de Groot N.N."/>
        </authorList>
    </citation>
    <scope>NUCLEOTIDE SEQUENCE [LARGE SCALE GENOMIC DNA]</scope>
    <source>
        <strain evidence="3 4">DSM 21800</strain>
    </source>
</reference>
<gene>
    <name evidence="3" type="ORF">SAMN04489812_6105</name>
</gene>
<dbReference type="OrthoDB" id="5242095at2"/>
<accession>A0A1H2AP73</accession>
<protein>
    <submittedName>
        <fullName evidence="3">DNA-binding transcriptional regulator, MerR family</fullName>
    </submittedName>
</protein>
<evidence type="ECO:0000256" key="1">
    <source>
        <dbReference type="ARBA" id="ARBA00023125"/>
    </source>
</evidence>
<keyword evidence="1 3" id="KW-0238">DNA-binding</keyword>
<sequence>MRIGEAARAAGVSARSLRFYEDQGLIVPGRYGNGYRDFCQVTVDRAQAIRTLLESGVPTRLIKIILTEQLDGGAAELDLDAVDPAVVAAIRDHRRRIVARIATLDERRIALDRFLAELDGPRRSARSEPPT</sequence>